<feature type="compositionally biased region" description="Polar residues" evidence="1">
    <location>
        <begin position="1"/>
        <end position="10"/>
    </location>
</feature>
<feature type="compositionally biased region" description="Basic and acidic residues" evidence="1">
    <location>
        <begin position="29"/>
        <end position="38"/>
    </location>
</feature>
<protein>
    <submittedName>
        <fullName evidence="2">Uncharacterized protein</fullName>
    </submittedName>
</protein>
<name>A0AAD2FI30_9STRA</name>
<dbReference type="Proteomes" id="UP001295423">
    <property type="component" value="Unassembled WGS sequence"/>
</dbReference>
<dbReference type="InterPro" id="IPR016024">
    <property type="entry name" value="ARM-type_fold"/>
</dbReference>
<keyword evidence="3" id="KW-1185">Reference proteome</keyword>
<feature type="region of interest" description="Disordered" evidence="1">
    <location>
        <begin position="1"/>
        <end position="49"/>
    </location>
</feature>
<organism evidence="2 3">
    <name type="scientific">Cylindrotheca closterium</name>
    <dbReference type="NCBI Taxonomy" id="2856"/>
    <lineage>
        <taxon>Eukaryota</taxon>
        <taxon>Sar</taxon>
        <taxon>Stramenopiles</taxon>
        <taxon>Ochrophyta</taxon>
        <taxon>Bacillariophyta</taxon>
        <taxon>Bacillariophyceae</taxon>
        <taxon>Bacillariophycidae</taxon>
        <taxon>Bacillariales</taxon>
        <taxon>Bacillariaceae</taxon>
        <taxon>Cylindrotheca</taxon>
    </lineage>
</organism>
<accession>A0AAD2FI30</accession>
<proteinExistence type="predicted"/>
<dbReference type="Gene3D" id="1.25.10.10">
    <property type="entry name" value="Leucine-rich Repeat Variant"/>
    <property type="match status" value="1"/>
</dbReference>
<reference evidence="2" key="1">
    <citation type="submission" date="2023-08" db="EMBL/GenBank/DDBJ databases">
        <authorList>
            <person name="Audoor S."/>
            <person name="Bilcke G."/>
        </authorList>
    </citation>
    <scope>NUCLEOTIDE SEQUENCE</scope>
</reference>
<evidence type="ECO:0000256" key="1">
    <source>
        <dbReference type="SAM" id="MobiDB-lite"/>
    </source>
</evidence>
<evidence type="ECO:0000313" key="2">
    <source>
        <dbReference type="EMBL" id="CAJ1933404.1"/>
    </source>
</evidence>
<comment type="caution">
    <text evidence="2">The sequence shown here is derived from an EMBL/GenBank/DDBJ whole genome shotgun (WGS) entry which is preliminary data.</text>
</comment>
<dbReference type="SUPFAM" id="SSF48371">
    <property type="entry name" value="ARM repeat"/>
    <property type="match status" value="1"/>
</dbReference>
<feature type="compositionally biased region" description="Low complexity" evidence="1">
    <location>
        <begin position="14"/>
        <end position="28"/>
    </location>
</feature>
<dbReference type="AlphaFoldDB" id="A0AAD2FI30"/>
<gene>
    <name evidence="2" type="ORF">CYCCA115_LOCUS3292</name>
</gene>
<dbReference type="InterPro" id="IPR011989">
    <property type="entry name" value="ARM-like"/>
</dbReference>
<evidence type="ECO:0000313" key="3">
    <source>
        <dbReference type="Proteomes" id="UP001295423"/>
    </source>
</evidence>
<dbReference type="EMBL" id="CAKOGP040000269">
    <property type="protein sequence ID" value="CAJ1933404.1"/>
    <property type="molecule type" value="Genomic_DNA"/>
</dbReference>
<sequence>MKIPLSTTPRNRLVEAAGGEENAAAVENGNDHDDDKNRPPPPSAMDEPTGAQWMTLFESISPCIQHAVEEFLKSLYHQGESIPEINARARKLGTMVFTLFQHLPCAIPILNSPQKQRLLHLIDQANNATMDAYAGFENCFFLPQDQQQDQQQQQQDLDHARRLGAVQDFESHLYRSRSDMDLMFGQCHPETVGSAAPSGSRVSPPPSPNTIPARYLLPFLLQRLSSFGGTLAHGSIFNAVTALVPLESIGTIDMFIKCCLLQPLSGLAHISNAELFVTTSNEPYPYYPGYQLPVYSWDDISDRQKAILLLADVGWHCLELCQAILNAGFLEHLFDLLRKAGDPEWMERIICHESCLPFLLHLAASHQSKLSLLAVTALENTYYRCNSNQKRRMSERGCGIYMTAVSNTVQSVHGSRYTFRLAYCPAMRPRFSTEGVGEIATRFSEIFWIVVGGI</sequence>